<proteinExistence type="predicted"/>
<sequence>MIRPHFLRRTKEQILSKLPPKHELIVPVSMTQLQRQMYRATLSKNLELLRSIQSAIQKNEGSEGGSVEGAKRRGRQNPRLHNLLMEIRKIINHPYMIHGVEPIFGTQEETHRQLVQASGKFKLLQILLAELRDRGHRVLIFSQFKRTLDIIEDMLYGEKYTYVRMDGDTSNLDRQRCVDDFNAQDSSIFAFLSTTRSGGVGLNLTSADAVIIFDPDWNPHMDIQALSRAYRIGQKKPVTVFKLMTKDSAEERIVRVGAKKMLLDHVLIETLGHENDQDEMASRDIETALRHGAELLFGENAEESASCREVVYNKARVDALLDECEKALKEAEKQRDTRFASADE</sequence>
<comment type="caution">
    <text evidence="1">The sequence shown here is derived from an EMBL/GenBank/DDBJ whole genome shotgun (WGS) entry which is preliminary data.</text>
</comment>
<accession>A0ACC1HAP7</accession>
<reference evidence="1" key="1">
    <citation type="submission" date="2022-06" db="EMBL/GenBank/DDBJ databases">
        <title>Phylogenomic reconstructions and comparative analyses of Kickxellomycotina fungi.</title>
        <authorList>
            <person name="Reynolds N.K."/>
            <person name="Stajich J.E."/>
            <person name="Barry K."/>
            <person name="Grigoriev I.V."/>
            <person name="Crous P."/>
            <person name="Smith M.E."/>
        </authorList>
    </citation>
    <scope>NUCLEOTIDE SEQUENCE</scope>
    <source>
        <strain evidence="1">RSA 2271</strain>
    </source>
</reference>
<keyword evidence="2" id="KW-1185">Reference proteome</keyword>
<organism evidence="1 2">
    <name type="scientific">Spiromyces aspiralis</name>
    <dbReference type="NCBI Taxonomy" id="68401"/>
    <lineage>
        <taxon>Eukaryota</taxon>
        <taxon>Fungi</taxon>
        <taxon>Fungi incertae sedis</taxon>
        <taxon>Zoopagomycota</taxon>
        <taxon>Kickxellomycotina</taxon>
        <taxon>Kickxellomycetes</taxon>
        <taxon>Kickxellales</taxon>
        <taxon>Kickxellaceae</taxon>
        <taxon>Spiromyces</taxon>
    </lineage>
</organism>
<dbReference type="Proteomes" id="UP001145114">
    <property type="component" value="Unassembled WGS sequence"/>
</dbReference>
<name>A0ACC1HAP7_9FUNG</name>
<feature type="non-terminal residue" evidence="1">
    <location>
        <position position="344"/>
    </location>
</feature>
<evidence type="ECO:0000313" key="2">
    <source>
        <dbReference type="Proteomes" id="UP001145114"/>
    </source>
</evidence>
<evidence type="ECO:0000313" key="1">
    <source>
        <dbReference type="EMBL" id="KAJ1672706.1"/>
    </source>
</evidence>
<protein>
    <submittedName>
        <fullName evidence="1">Uncharacterized protein</fullName>
    </submittedName>
</protein>
<gene>
    <name evidence="1" type="ORF">EV182_006651</name>
</gene>
<dbReference type="EMBL" id="JAMZIH010007951">
    <property type="protein sequence ID" value="KAJ1672706.1"/>
    <property type="molecule type" value="Genomic_DNA"/>
</dbReference>